<reference evidence="1" key="1">
    <citation type="submission" date="2014-11" db="EMBL/GenBank/DDBJ databases">
        <authorList>
            <person name="Amaro Gonzalez C."/>
        </authorList>
    </citation>
    <scope>NUCLEOTIDE SEQUENCE</scope>
</reference>
<reference evidence="1" key="2">
    <citation type="journal article" date="2015" name="Fish Shellfish Immunol.">
        <title>Early steps in the European eel (Anguilla anguilla)-Vibrio vulnificus interaction in the gills: Role of the RtxA13 toxin.</title>
        <authorList>
            <person name="Callol A."/>
            <person name="Pajuelo D."/>
            <person name="Ebbesson L."/>
            <person name="Teles M."/>
            <person name="MacKenzie S."/>
            <person name="Amaro C."/>
        </authorList>
    </citation>
    <scope>NUCLEOTIDE SEQUENCE</scope>
</reference>
<accession>A0A0E9PMU7</accession>
<name>A0A0E9PMU7_ANGAN</name>
<sequence>MSKVCFEFSNHLRQLRKERAIGLCISGHGVSLCLRDGHREGKRT</sequence>
<organism evidence="1">
    <name type="scientific">Anguilla anguilla</name>
    <name type="common">European freshwater eel</name>
    <name type="synonym">Muraena anguilla</name>
    <dbReference type="NCBI Taxonomy" id="7936"/>
    <lineage>
        <taxon>Eukaryota</taxon>
        <taxon>Metazoa</taxon>
        <taxon>Chordata</taxon>
        <taxon>Craniata</taxon>
        <taxon>Vertebrata</taxon>
        <taxon>Euteleostomi</taxon>
        <taxon>Actinopterygii</taxon>
        <taxon>Neopterygii</taxon>
        <taxon>Teleostei</taxon>
        <taxon>Anguilliformes</taxon>
        <taxon>Anguillidae</taxon>
        <taxon>Anguilla</taxon>
    </lineage>
</organism>
<dbReference type="EMBL" id="GBXM01102950">
    <property type="protein sequence ID" value="JAH05627.1"/>
    <property type="molecule type" value="Transcribed_RNA"/>
</dbReference>
<dbReference type="AlphaFoldDB" id="A0A0E9PMU7"/>
<proteinExistence type="predicted"/>
<protein>
    <submittedName>
        <fullName evidence="1">Uncharacterized protein</fullName>
    </submittedName>
</protein>
<evidence type="ECO:0000313" key="1">
    <source>
        <dbReference type="EMBL" id="JAH05627.1"/>
    </source>
</evidence>